<reference evidence="2 3" key="2">
    <citation type="submission" date="2018-06" db="EMBL/GenBank/DDBJ databases">
        <authorList>
            <person name="Zhirakovskaya E."/>
        </authorList>
    </citation>
    <scope>NUCLEOTIDE SEQUENCE [LARGE SCALE GENOMIC DNA]</scope>
    <source>
        <strain evidence="2 3">FBKL4.011</strain>
    </source>
</reference>
<dbReference type="EMBL" id="QJKK01000001">
    <property type="protein sequence ID" value="RAL27088.1"/>
    <property type="molecule type" value="Genomic_DNA"/>
</dbReference>
<evidence type="ECO:0000259" key="1">
    <source>
        <dbReference type="Pfam" id="PF12146"/>
    </source>
</evidence>
<dbReference type="Gene3D" id="3.40.50.1820">
    <property type="entry name" value="alpha/beta hydrolase"/>
    <property type="match status" value="1"/>
</dbReference>
<dbReference type="OrthoDB" id="9806902at2"/>
<dbReference type="GO" id="GO:0016787">
    <property type="term" value="F:hydrolase activity"/>
    <property type="evidence" value="ECO:0007669"/>
    <property type="project" value="UniProtKB-KW"/>
</dbReference>
<proteinExistence type="predicted"/>
<gene>
    <name evidence="2" type="ORF">DL897_00090</name>
</gene>
<accession>A0A364K9Y2</accession>
<keyword evidence="2" id="KW-0378">Hydrolase</keyword>
<reference evidence="2 3" key="1">
    <citation type="submission" date="2018-06" db="EMBL/GenBank/DDBJ databases">
        <title>Thermoflavimicrobium daqus sp. nov., a thermophilic microbe isolated from Moutai-flavour Daqu.</title>
        <authorList>
            <person name="Wang X."/>
            <person name="Zhou H."/>
        </authorList>
    </citation>
    <scope>NUCLEOTIDE SEQUENCE [LARGE SCALE GENOMIC DNA]</scope>
    <source>
        <strain evidence="2 3">FBKL4.011</strain>
    </source>
</reference>
<feature type="domain" description="Serine aminopeptidase S33" evidence="1">
    <location>
        <begin position="24"/>
        <end position="288"/>
    </location>
</feature>
<sequence>MISFSYPSIDGTHIAAYKWINNKEAKGIVQIAHGMAEHAKRYHHFANFLNSEGYIVYANDHRGHGSTAGCKEKLGHFANENGWELVVDDLYVLTGLIKKEQSDLPIFLFGHSMGSFLSRRYIQKYGKELSGLILSGTGRDPGALGNMGRALAKLFMRYSGKTKKSKLFYQLSFGRYNQIFRPNRTEFDWLTRDEEEVDQFIKDPYCGEIATVGFFYDLLTGMKLMEQRDEMKRIPKDLPIFLISGEKDPVGEYTKGVLQAYYSYKEIGMEDLNYKFYKDGRHEILNELNRDEVYHDIVRWLNQHVRSGIKI</sequence>
<keyword evidence="3" id="KW-1185">Reference proteome</keyword>
<dbReference type="InterPro" id="IPR029058">
    <property type="entry name" value="AB_hydrolase_fold"/>
</dbReference>
<dbReference type="Proteomes" id="UP000251213">
    <property type="component" value="Unassembled WGS sequence"/>
</dbReference>
<dbReference type="InterPro" id="IPR022742">
    <property type="entry name" value="Hydrolase_4"/>
</dbReference>
<comment type="caution">
    <text evidence="2">The sequence shown here is derived from an EMBL/GenBank/DDBJ whole genome shotgun (WGS) entry which is preliminary data.</text>
</comment>
<dbReference type="SUPFAM" id="SSF53474">
    <property type="entry name" value="alpha/beta-Hydrolases"/>
    <property type="match status" value="1"/>
</dbReference>
<dbReference type="PANTHER" id="PTHR11614">
    <property type="entry name" value="PHOSPHOLIPASE-RELATED"/>
    <property type="match status" value="1"/>
</dbReference>
<evidence type="ECO:0000313" key="2">
    <source>
        <dbReference type="EMBL" id="RAL27088.1"/>
    </source>
</evidence>
<dbReference type="InterPro" id="IPR051044">
    <property type="entry name" value="MAG_DAG_Lipase"/>
</dbReference>
<dbReference type="AlphaFoldDB" id="A0A364K9Y2"/>
<dbReference type="RefSeq" id="WP_113657693.1">
    <property type="nucleotide sequence ID" value="NZ_KZ845663.1"/>
</dbReference>
<evidence type="ECO:0000313" key="3">
    <source>
        <dbReference type="Proteomes" id="UP000251213"/>
    </source>
</evidence>
<organism evidence="2 3">
    <name type="scientific">Thermoflavimicrobium daqui</name>
    <dbReference type="NCBI Taxonomy" id="2137476"/>
    <lineage>
        <taxon>Bacteria</taxon>
        <taxon>Bacillati</taxon>
        <taxon>Bacillota</taxon>
        <taxon>Bacilli</taxon>
        <taxon>Bacillales</taxon>
        <taxon>Thermoactinomycetaceae</taxon>
        <taxon>Thermoflavimicrobium</taxon>
    </lineage>
</organism>
<dbReference type="Pfam" id="PF12146">
    <property type="entry name" value="Hydrolase_4"/>
    <property type="match status" value="1"/>
</dbReference>
<name>A0A364K9Y2_9BACL</name>
<protein>
    <submittedName>
        <fullName evidence="2">Alpha/beta hydrolase</fullName>
    </submittedName>
</protein>